<organism evidence="2 3">
    <name type="scientific">Brucella oryzae</name>
    <dbReference type="NCBI Taxonomy" id="335286"/>
    <lineage>
        <taxon>Bacteria</taxon>
        <taxon>Pseudomonadati</taxon>
        <taxon>Pseudomonadota</taxon>
        <taxon>Alphaproteobacteria</taxon>
        <taxon>Hyphomicrobiales</taxon>
        <taxon>Brucellaceae</taxon>
        <taxon>Brucella/Ochrobactrum group</taxon>
        <taxon>Brucella</taxon>
    </lineage>
</organism>
<protein>
    <recommendedName>
        <fullName evidence="1">AAA+ ATPase domain-containing protein</fullName>
    </recommendedName>
</protein>
<dbReference type="InterPro" id="IPR051396">
    <property type="entry name" value="Bact_Antivir_Def_Nuclease"/>
</dbReference>
<dbReference type="InterPro" id="IPR041685">
    <property type="entry name" value="AAA_GajA/Old/RecF-like"/>
</dbReference>
<proteinExistence type="predicted"/>
<dbReference type="Pfam" id="PF13304">
    <property type="entry name" value="AAA_21"/>
    <property type="match status" value="1"/>
</dbReference>
<sequence length="392" mass="44119">MALRPHLTDFFVESFRSLREVELSNLEQVNLIVGGNNSGKTSVLEAIAIALSPVDFMDWSITARSREVRSVFAAREGALSSLDAIKWMFPHKLVDGLARPEQIVLSMGGEWVVEKLVARCTLIKGIPPEGLFNDVGRRNRRNREETFDLEEAGLHLEVKAHLNRSSKISLQPSFLSSEDNTIYNEISLWPSTGLTQNQGGRPRMRKVLLSPYSHRNQPFLLKSISRLTEIGLKDRLIELLKSIDRDLLDIDIITSEPFGRPTLLVNRKDAGLLPISVLGDGFRRALSIALAMVEARSGVLLIDEIETAFHVSVLDRVFPWMKEIARDLNVQVFATTHSLEAIQAMSNDTTTNTQQSLAAFHLSNDGSQRHESKRYSLDMLERLVRDRGLDIR</sequence>
<comment type="caution">
    <text evidence="2">The sequence shown here is derived from an EMBL/GenBank/DDBJ whole genome shotgun (WGS) entry which is preliminary data.</text>
</comment>
<name>A0A2S7IYJ3_9HYPH</name>
<reference evidence="2 3" key="1">
    <citation type="submission" date="2018-02" db="EMBL/GenBank/DDBJ databases">
        <title>Draft genome sequence of Ochrobactrum oryzae found in Brazil.</title>
        <authorList>
            <person name="Cerdeira L."/>
            <person name="Andrade F."/>
            <person name="Zacariotto T."/>
            <person name="Barbosa B."/>
            <person name="Santos S."/>
            <person name="Cassetari V."/>
            <person name="Lincopan N."/>
        </authorList>
    </citation>
    <scope>NUCLEOTIDE SEQUENCE [LARGE SCALE GENOMIC DNA]</scope>
    <source>
        <strain evidence="2 3">OA447</strain>
    </source>
</reference>
<dbReference type="AlphaFoldDB" id="A0A2S7IYJ3"/>
<evidence type="ECO:0000313" key="3">
    <source>
        <dbReference type="Proteomes" id="UP000238493"/>
    </source>
</evidence>
<dbReference type="SUPFAM" id="SSF52540">
    <property type="entry name" value="P-loop containing nucleoside triphosphate hydrolases"/>
    <property type="match status" value="1"/>
</dbReference>
<keyword evidence="3" id="KW-1185">Reference proteome</keyword>
<dbReference type="RefSeq" id="WP_104756216.1">
    <property type="nucleotide sequence ID" value="NZ_PTRC01000023.1"/>
</dbReference>
<evidence type="ECO:0000259" key="1">
    <source>
        <dbReference type="SMART" id="SM00382"/>
    </source>
</evidence>
<dbReference type="PANTHER" id="PTHR43581:SF4">
    <property type="entry name" value="ATP_GTP PHOSPHATASE"/>
    <property type="match status" value="1"/>
</dbReference>
<dbReference type="Pfam" id="PF13175">
    <property type="entry name" value="AAA_15"/>
    <property type="match status" value="1"/>
</dbReference>
<dbReference type="GO" id="GO:0016887">
    <property type="term" value="F:ATP hydrolysis activity"/>
    <property type="evidence" value="ECO:0007669"/>
    <property type="project" value="InterPro"/>
</dbReference>
<dbReference type="Proteomes" id="UP000238493">
    <property type="component" value="Unassembled WGS sequence"/>
</dbReference>
<dbReference type="InterPro" id="IPR003593">
    <property type="entry name" value="AAA+_ATPase"/>
</dbReference>
<gene>
    <name evidence="2" type="ORF">C3731_13700</name>
</gene>
<dbReference type="SMART" id="SM00382">
    <property type="entry name" value="AAA"/>
    <property type="match status" value="1"/>
</dbReference>
<dbReference type="InterPro" id="IPR027417">
    <property type="entry name" value="P-loop_NTPase"/>
</dbReference>
<evidence type="ECO:0000313" key="2">
    <source>
        <dbReference type="EMBL" id="PQA73048.1"/>
    </source>
</evidence>
<dbReference type="GO" id="GO:0005524">
    <property type="term" value="F:ATP binding"/>
    <property type="evidence" value="ECO:0007669"/>
    <property type="project" value="InterPro"/>
</dbReference>
<dbReference type="EMBL" id="PTRC01000023">
    <property type="protein sequence ID" value="PQA73048.1"/>
    <property type="molecule type" value="Genomic_DNA"/>
</dbReference>
<dbReference type="InterPro" id="IPR003959">
    <property type="entry name" value="ATPase_AAA_core"/>
</dbReference>
<dbReference type="PANTHER" id="PTHR43581">
    <property type="entry name" value="ATP/GTP PHOSPHATASE"/>
    <property type="match status" value="1"/>
</dbReference>
<accession>A0A2S7IYJ3</accession>
<feature type="domain" description="AAA+ ATPase" evidence="1">
    <location>
        <begin position="26"/>
        <end position="357"/>
    </location>
</feature>
<dbReference type="Gene3D" id="3.40.50.300">
    <property type="entry name" value="P-loop containing nucleotide triphosphate hydrolases"/>
    <property type="match status" value="2"/>
</dbReference>